<dbReference type="Gene3D" id="1.20.5.1930">
    <property type="match status" value="1"/>
</dbReference>
<evidence type="ECO:0000256" key="4">
    <source>
        <dbReference type="ARBA" id="ARBA00022679"/>
    </source>
</evidence>
<protein>
    <recommendedName>
        <fullName evidence="2">histidine kinase</fullName>
        <ecNumber evidence="2">2.7.13.3</ecNumber>
    </recommendedName>
</protein>
<dbReference type="InterPro" id="IPR011712">
    <property type="entry name" value="Sig_transdc_His_kin_sub3_dim/P"/>
</dbReference>
<dbReference type="Pfam" id="PF23539">
    <property type="entry name" value="DUF7134"/>
    <property type="match status" value="1"/>
</dbReference>
<keyword evidence="4" id="KW-0808">Transferase</keyword>
<evidence type="ECO:0000259" key="11">
    <source>
        <dbReference type="SMART" id="SM00387"/>
    </source>
</evidence>
<dbReference type="Proteomes" id="UP001500393">
    <property type="component" value="Unassembled WGS sequence"/>
</dbReference>
<dbReference type="InterPro" id="IPR003594">
    <property type="entry name" value="HATPase_dom"/>
</dbReference>
<evidence type="ECO:0000256" key="8">
    <source>
        <dbReference type="ARBA" id="ARBA00023012"/>
    </source>
</evidence>
<dbReference type="EMBL" id="BAAAOS010000017">
    <property type="protein sequence ID" value="GAA1565366.1"/>
    <property type="molecule type" value="Genomic_DNA"/>
</dbReference>
<reference evidence="12 13" key="1">
    <citation type="journal article" date="2019" name="Int. J. Syst. Evol. Microbiol.">
        <title>The Global Catalogue of Microorganisms (GCM) 10K type strain sequencing project: providing services to taxonomists for standard genome sequencing and annotation.</title>
        <authorList>
            <consortium name="The Broad Institute Genomics Platform"/>
            <consortium name="The Broad Institute Genome Sequencing Center for Infectious Disease"/>
            <person name="Wu L."/>
            <person name="Ma J."/>
        </authorList>
    </citation>
    <scope>NUCLEOTIDE SEQUENCE [LARGE SCALE GENOMIC DNA]</scope>
    <source>
        <strain evidence="12 13">JCM 14969</strain>
    </source>
</reference>
<keyword evidence="13" id="KW-1185">Reference proteome</keyword>
<gene>
    <name evidence="12" type="ORF">GCM10009789_18640</name>
</gene>
<evidence type="ECO:0000313" key="13">
    <source>
        <dbReference type="Proteomes" id="UP001500393"/>
    </source>
</evidence>
<evidence type="ECO:0000256" key="2">
    <source>
        <dbReference type="ARBA" id="ARBA00012438"/>
    </source>
</evidence>
<dbReference type="PANTHER" id="PTHR24421">
    <property type="entry name" value="NITRATE/NITRITE SENSOR PROTEIN NARX-RELATED"/>
    <property type="match status" value="1"/>
</dbReference>
<feature type="transmembrane region" description="Helical" evidence="10">
    <location>
        <begin position="59"/>
        <end position="76"/>
    </location>
</feature>
<dbReference type="GO" id="GO:0016301">
    <property type="term" value="F:kinase activity"/>
    <property type="evidence" value="ECO:0007669"/>
    <property type="project" value="UniProtKB-KW"/>
</dbReference>
<keyword evidence="10" id="KW-1133">Transmembrane helix</keyword>
<evidence type="ECO:0000313" key="12">
    <source>
        <dbReference type="EMBL" id="GAA1565366.1"/>
    </source>
</evidence>
<evidence type="ECO:0000256" key="3">
    <source>
        <dbReference type="ARBA" id="ARBA00022553"/>
    </source>
</evidence>
<keyword evidence="9" id="KW-0175">Coiled coil</keyword>
<comment type="caution">
    <text evidence="12">The sequence shown here is derived from an EMBL/GenBank/DDBJ whole genome shotgun (WGS) entry which is preliminary data.</text>
</comment>
<sequence length="395" mass="41923">MAEPAVGQTGGVGGVIDEWVARLGLPGPRPLDRAIDVGLVLAVAVASAVPLVAPEPGGVTALGVLLNLCTIVPLLWRRRAPFAVMVIVGVAATAVSAYHRPGQNLQYAGLLAIYTVASLGRKRWQRIGVLVVILITFPPASLLIKDNSLDEFMFTLLLPLAAFLLGSLERTRREHAETLRERTEQLERERLAEAARAAAEERARVARDMHDILAHAVSLMVVQAEAGPVVVRTDPERAERAFDAIADAGRDAMTQLRRLLGVLKADETQRLPQPTLAELPALVGETATLEVIGEPRPVPADTEIAVYRIVQEALTNTVKHAGAQNVAVRLHWSADELEVSVTDDGQGSVVTVAGGHGLVGIRERAAACGGTAEAGPRPGGGFEVRARLPCGEGVR</sequence>
<feature type="transmembrane region" description="Helical" evidence="10">
    <location>
        <begin position="127"/>
        <end position="145"/>
    </location>
</feature>
<feature type="transmembrane region" description="Helical" evidence="10">
    <location>
        <begin position="104"/>
        <end position="120"/>
    </location>
</feature>
<feature type="coiled-coil region" evidence="9">
    <location>
        <begin position="168"/>
        <end position="196"/>
    </location>
</feature>
<organism evidence="12 13">
    <name type="scientific">Kribbella sancticallisti</name>
    <dbReference type="NCBI Taxonomy" id="460087"/>
    <lineage>
        <taxon>Bacteria</taxon>
        <taxon>Bacillati</taxon>
        <taxon>Actinomycetota</taxon>
        <taxon>Actinomycetes</taxon>
        <taxon>Propionibacteriales</taxon>
        <taxon>Kribbellaceae</taxon>
        <taxon>Kribbella</taxon>
    </lineage>
</organism>
<dbReference type="PANTHER" id="PTHR24421:SF10">
    <property type="entry name" value="NITRATE_NITRITE SENSOR PROTEIN NARQ"/>
    <property type="match status" value="1"/>
</dbReference>
<evidence type="ECO:0000256" key="1">
    <source>
        <dbReference type="ARBA" id="ARBA00000085"/>
    </source>
</evidence>
<keyword evidence="5" id="KW-0547">Nucleotide-binding</keyword>
<evidence type="ECO:0000256" key="7">
    <source>
        <dbReference type="ARBA" id="ARBA00022840"/>
    </source>
</evidence>
<evidence type="ECO:0000256" key="5">
    <source>
        <dbReference type="ARBA" id="ARBA00022741"/>
    </source>
</evidence>
<keyword evidence="7" id="KW-0067">ATP-binding</keyword>
<dbReference type="Gene3D" id="3.30.565.10">
    <property type="entry name" value="Histidine kinase-like ATPase, C-terminal domain"/>
    <property type="match status" value="1"/>
</dbReference>
<proteinExistence type="predicted"/>
<dbReference type="InterPro" id="IPR050482">
    <property type="entry name" value="Sensor_HK_TwoCompSys"/>
</dbReference>
<accession>A0ABN2CZ01</accession>
<dbReference type="Pfam" id="PF07730">
    <property type="entry name" value="HisKA_3"/>
    <property type="match status" value="1"/>
</dbReference>
<keyword evidence="8" id="KW-0902">Two-component regulatory system</keyword>
<evidence type="ECO:0000256" key="6">
    <source>
        <dbReference type="ARBA" id="ARBA00022777"/>
    </source>
</evidence>
<dbReference type="InterPro" id="IPR055558">
    <property type="entry name" value="DUF7134"/>
</dbReference>
<dbReference type="Pfam" id="PF02518">
    <property type="entry name" value="HATPase_c"/>
    <property type="match status" value="1"/>
</dbReference>
<keyword evidence="3" id="KW-0597">Phosphoprotein</keyword>
<dbReference type="CDD" id="cd16917">
    <property type="entry name" value="HATPase_UhpB-NarQ-NarX-like"/>
    <property type="match status" value="1"/>
</dbReference>
<keyword evidence="10" id="KW-0472">Membrane</keyword>
<feature type="domain" description="Histidine kinase/HSP90-like ATPase" evidence="11">
    <location>
        <begin position="301"/>
        <end position="392"/>
    </location>
</feature>
<dbReference type="SUPFAM" id="SSF55874">
    <property type="entry name" value="ATPase domain of HSP90 chaperone/DNA topoisomerase II/histidine kinase"/>
    <property type="match status" value="1"/>
</dbReference>
<evidence type="ECO:0000256" key="10">
    <source>
        <dbReference type="SAM" id="Phobius"/>
    </source>
</evidence>
<keyword evidence="10" id="KW-0812">Transmembrane</keyword>
<evidence type="ECO:0000256" key="9">
    <source>
        <dbReference type="SAM" id="Coils"/>
    </source>
</evidence>
<feature type="transmembrane region" description="Helical" evidence="10">
    <location>
        <begin position="81"/>
        <end position="98"/>
    </location>
</feature>
<name>A0ABN2CZ01_9ACTN</name>
<dbReference type="EC" id="2.7.13.3" evidence="2"/>
<dbReference type="InterPro" id="IPR036890">
    <property type="entry name" value="HATPase_C_sf"/>
</dbReference>
<dbReference type="SMART" id="SM00387">
    <property type="entry name" value="HATPase_c"/>
    <property type="match status" value="1"/>
</dbReference>
<keyword evidence="6 12" id="KW-0418">Kinase</keyword>
<comment type="catalytic activity">
    <reaction evidence="1">
        <text>ATP + protein L-histidine = ADP + protein N-phospho-L-histidine.</text>
        <dbReference type="EC" id="2.7.13.3"/>
    </reaction>
</comment>